<dbReference type="RefSeq" id="WP_011323212.1">
    <property type="nucleotide sequence ID" value="NC_007426.1"/>
</dbReference>
<feature type="domain" description="Pyruvate carboxyltransferase" evidence="3">
    <location>
        <begin position="1"/>
        <end position="248"/>
    </location>
</feature>
<dbReference type="InterPro" id="IPR000891">
    <property type="entry name" value="PYR_CT"/>
</dbReference>
<reference evidence="4 5" key="1">
    <citation type="journal article" date="2005" name="Genome Res.">
        <title>Living with two extremes: conclusions from the genome sequence of Natronomonas pharaonis.</title>
        <authorList>
            <person name="Falb M."/>
            <person name="Pfeiffer F."/>
            <person name="Palm P."/>
            <person name="Rodewald K."/>
            <person name="Hickmann V."/>
            <person name="Tittor J."/>
            <person name="Oesterhelt D."/>
        </authorList>
    </citation>
    <scope>NUCLEOTIDE SEQUENCE [LARGE SCALE GENOMIC DNA]</scope>
    <source>
        <strain evidence="5">ATCC 35678 / DSM 2160 / CIP 103997 / JCM 8858 / NBRC 14720 / NCIMB 2260 / Gabara</strain>
    </source>
</reference>
<proteinExistence type="predicted"/>
<dbReference type="KEGG" id="nph:NP_2994A"/>
<organism evidence="4 5">
    <name type="scientific">Natronomonas pharaonis (strain ATCC 35678 / DSM 2160 / CIP 103997 / JCM 8858 / NBRC 14720 / NCIMB 2260 / Gabara)</name>
    <name type="common">Halobacterium pharaonis</name>
    <dbReference type="NCBI Taxonomy" id="348780"/>
    <lineage>
        <taxon>Archaea</taxon>
        <taxon>Methanobacteriati</taxon>
        <taxon>Methanobacteriota</taxon>
        <taxon>Stenosarchaea group</taxon>
        <taxon>Halobacteria</taxon>
        <taxon>Halobacteriales</taxon>
        <taxon>Natronomonadaceae</taxon>
        <taxon>Natronomonas</taxon>
    </lineage>
</organism>
<evidence type="ECO:0000256" key="2">
    <source>
        <dbReference type="ARBA" id="ARBA00029993"/>
    </source>
</evidence>
<dbReference type="SUPFAM" id="SSF51569">
    <property type="entry name" value="Aldolase"/>
    <property type="match status" value="1"/>
</dbReference>
<accession>A0A1U7EWV5</accession>
<evidence type="ECO:0000313" key="4">
    <source>
        <dbReference type="EMBL" id="CAI49588.1"/>
    </source>
</evidence>
<keyword evidence="5" id="KW-1185">Reference proteome</keyword>
<dbReference type="InterPro" id="IPR013785">
    <property type="entry name" value="Aldolase_TIM"/>
</dbReference>
<dbReference type="Proteomes" id="UP000002698">
    <property type="component" value="Chromosome"/>
</dbReference>
<dbReference type="PROSITE" id="PS50991">
    <property type="entry name" value="PYR_CT"/>
    <property type="match status" value="1"/>
</dbReference>
<dbReference type="GeneID" id="3702878"/>
<evidence type="ECO:0000259" key="3">
    <source>
        <dbReference type="PROSITE" id="PS50991"/>
    </source>
</evidence>
<evidence type="ECO:0000256" key="1">
    <source>
        <dbReference type="ARBA" id="ARBA00003715"/>
    </source>
</evidence>
<gene>
    <name evidence="4" type="primary">leuA3</name>
    <name evidence="4" type="ordered locus">NP_2994A</name>
</gene>
<dbReference type="PANTHER" id="PTHR10277:SF9">
    <property type="entry name" value="2-ISOPROPYLMALATE SYNTHASE 1, CHLOROPLASTIC-RELATED"/>
    <property type="match status" value="1"/>
</dbReference>
<dbReference type="eggNOG" id="arCOG02092">
    <property type="taxonomic scope" value="Archaea"/>
</dbReference>
<dbReference type="HOGENOM" id="CLU_022158_4_0_2"/>
<dbReference type="EnsemblBacteria" id="CAI49588">
    <property type="protein sequence ID" value="CAI49588"/>
    <property type="gene ID" value="NP_2994A"/>
</dbReference>
<dbReference type="InterPro" id="IPR050073">
    <property type="entry name" value="2-IPM_HCS-like"/>
</dbReference>
<evidence type="ECO:0000313" key="5">
    <source>
        <dbReference type="Proteomes" id="UP000002698"/>
    </source>
</evidence>
<sequence length="296" mass="30058">MRLCDATVDEAARLPDRTYTADQRVEAGRALDRLGVPLVRAGRPAHDETDAEVVRRLADTLSADTVAVAPPDYEAVEDALETEADIIDVFVPVAGPRLEAAFGGSSEAALDAAEDAVLRAREGGATAHLTLIDAFRAEIPAIAGVFGRFDCHIVLDDASGGRTPPFVAGFLRTLADASADLTRAGVRFRDDVGCGTANAIVAAETGIDRVDASVAGVGARAGLAATEELVVATAAGGGDAGVTTEAAMPAFEAVCSALDIQVGDRKAILGDAATATAPTADDVAPSAFDPADFGGD</sequence>
<dbReference type="AlphaFoldDB" id="A0A1U7EWV5"/>
<dbReference type="Gene3D" id="3.20.20.70">
    <property type="entry name" value="Aldolase class I"/>
    <property type="match status" value="1"/>
</dbReference>
<dbReference type="GO" id="GO:0003852">
    <property type="term" value="F:2-isopropylmalate synthase activity"/>
    <property type="evidence" value="ECO:0007669"/>
    <property type="project" value="TreeGrafter"/>
</dbReference>
<dbReference type="PANTHER" id="PTHR10277">
    <property type="entry name" value="HOMOCITRATE SYNTHASE-RELATED"/>
    <property type="match status" value="1"/>
</dbReference>
<name>A0A1U7EWV5_NATPD</name>
<comment type="function">
    <text evidence="1">Catalyzes the condensation of the acetyl group of acetyl-CoA with 3-methyl-2-oxobutanoate (2-oxoisovalerate) to form 3-carboxy-3-hydroxy-4-methylpentanoate (2-isopropylmalate).</text>
</comment>
<dbReference type="OrthoDB" id="6555at2157"/>
<dbReference type="GO" id="GO:0009098">
    <property type="term" value="P:L-leucine biosynthetic process"/>
    <property type="evidence" value="ECO:0007669"/>
    <property type="project" value="TreeGrafter"/>
</dbReference>
<protein>
    <recommendedName>
        <fullName evidence="2">Alpha-IPM synthase</fullName>
    </recommendedName>
</protein>
<dbReference type="STRING" id="348780.NP_2994A"/>
<dbReference type="Pfam" id="PF00682">
    <property type="entry name" value="HMGL-like"/>
    <property type="match status" value="1"/>
</dbReference>
<dbReference type="EMBL" id="CR936257">
    <property type="protein sequence ID" value="CAI49588.1"/>
    <property type="molecule type" value="Genomic_DNA"/>
</dbReference>